<accession>A0A0C4E4A8</accession>
<proteinExistence type="predicted"/>
<dbReference type="Proteomes" id="UP000011715">
    <property type="component" value="Unassembled WGS sequence"/>
</dbReference>
<dbReference type="VEuPathDB" id="FungiDB:MAPG_07300"/>
<keyword evidence="4" id="KW-1185">Reference proteome</keyword>
<sequence>MYILHILCGFSSRFRSCAAEAVNGALFPRRQCPALKRKPGRARAANRPRQSRMAPGKLSATRTSAPMDRPSRQFPGSAARHR</sequence>
<reference evidence="3" key="4">
    <citation type="journal article" date="2015" name="G3 (Bethesda)">
        <title>Genome sequences of three phytopathogenic species of the Magnaporthaceae family of fungi.</title>
        <authorList>
            <person name="Okagaki L.H."/>
            <person name="Nunes C.C."/>
            <person name="Sailsbery J."/>
            <person name="Clay B."/>
            <person name="Brown D."/>
            <person name="John T."/>
            <person name="Oh Y."/>
            <person name="Young N."/>
            <person name="Fitzgerald M."/>
            <person name="Haas B.J."/>
            <person name="Zeng Q."/>
            <person name="Young S."/>
            <person name="Adiconis X."/>
            <person name="Fan L."/>
            <person name="Levin J.Z."/>
            <person name="Mitchell T.K."/>
            <person name="Okubara P.A."/>
            <person name="Farman M.L."/>
            <person name="Kohn L.M."/>
            <person name="Birren B."/>
            <person name="Ma L.-J."/>
            <person name="Dean R.A."/>
        </authorList>
    </citation>
    <scope>NUCLEOTIDE SEQUENCE</scope>
    <source>
        <strain evidence="3">ATCC 64411 / 73-15</strain>
    </source>
</reference>
<dbReference type="EMBL" id="GL876971">
    <property type="protein sequence ID" value="KLU88313.1"/>
    <property type="molecule type" value="Genomic_DNA"/>
</dbReference>
<evidence type="ECO:0000313" key="3">
    <source>
        <dbReference type="EnsemblFungi" id="MAPG_07300T0"/>
    </source>
</evidence>
<reference evidence="2" key="1">
    <citation type="submission" date="2010-05" db="EMBL/GenBank/DDBJ databases">
        <title>The Genome Sequence of Magnaporthe poae strain ATCC 64411.</title>
        <authorList>
            <consortium name="The Broad Institute Genome Sequencing Platform"/>
            <consortium name="Broad Institute Genome Sequencing Center for Infectious Disease"/>
            <person name="Ma L.-J."/>
            <person name="Dead R."/>
            <person name="Young S."/>
            <person name="Zeng Q."/>
            <person name="Koehrsen M."/>
            <person name="Alvarado L."/>
            <person name="Berlin A."/>
            <person name="Chapman S.B."/>
            <person name="Chen Z."/>
            <person name="Freedman E."/>
            <person name="Gellesch M."/>
            <person name="Goldberg J."/>
            <person name="Griggs A."/>
            <person name="Gujja S."/>
            <person name="Heilman E.R."/>
            <person name="Heiman D."/>
            <person name="Hepburn T."/>
            <person name="Howarth C."/>
            <person name="Jen D."/>
            <person name="Larson L."/>
            <person name="Mehta T."/>
            <person name="Neiman D."/>
            <person name="Pearson M."/>
            <person name="Roberts A."/>
            <person name="Saif S."/>
            <person name="Shea T."/>
            <person name="Shenoy N."/>
            <person name="Sisk P."/>
            <person name="Stolte C."/>
            <person name="Sykes S."/>
            <person name="Walk T."/>
            <person name="White J."/>
            <person name="Yandava C."/>
            <person name="Haas B."/>
            <person name="Nusbaum C."/>
            <person name="Birren B."/>
        </authorList>
    </citation>
    <scope>NUCLEOTIDE SEQUENCE</scope>
    <source>
        <strain evidence="2">ATCC 64411</strain>
    </source>
</reference>
<reference evidence="4" key="2">
    <citation type="submission" date="2010-05" db="EMBL/GenBank/DDBJ databases">
        <title>The genome sequence of Magnaporthe poae strain ATCC 64411.</title>
        <authorList>
            <person name="Ma L.-J."/>
            <person name="Dead R."/>
            <person name="Young S."/>
            <person name="Zeng Q."/>
            <person name="Koehrsen M."/>
            <person name="Alvarado L."/>
            <person name="Berlin A."/>
            <person name="Chapman S.B."/>
            <person name="Chen Z."/>
            <person name="Freedman E."/>
            <person name="Gellesch M."/>
            <person name="Goldberg J."/>
            <person name="Griggs A."/>
            <person name="Gujja S."/>
            <person name="Heilman E.R."/>
            <person name="Heiman D."/>
            <person name="Hepburn T."/>
            <person name="Howarth C."/>
            <person name="Jen D."/>
            <person name="Larson L."/>
            <person name="Mehta T."/>
            <person name="Neiman D."/>
            <person name="Pearson M."/>
            <person name="Roberts A."/>
            <person name="Saif S."/>
            <person name="Shea T."/>
            <person name="Shenoy N."/>
            <person name="Sisk P."/>
            <person name="Stolte C."/>
            <person name="Sykes S."/>
            <person name="Walk T."/>
            <person name="White J."/>
            <person name="Yandava C."/>
            <person name="Haas B."/>
            <person name="Nusbaum C."/>
            <person name="Birren B."/>
        </authorList>
    </citation>
    <scope>NUCLEOTIDE SEQUENCE [LARGE SCALE GENOMIC DNA]</scope>
    <source>
        <strain evidence="4">ATCC 64411 / 73-15</strain>
    </source>
</reference>
<reference evidence="3" key="5">
    <citation type="submission" date="2015-06" db="UniProtKB">
        <authorList>
            <consortium name="EnsemblFungi"/>
        </authorList>
    </citation>
    <scope>IDENTIFICATION</scope>
    <source>
        <strain evidence="3">ATCC 64411</strain>
    </source>
</reference>
<protein>
    <submittedName>
        <fullName evidence="2 3">Uncharacterized protein</fullName>
    </submittedName>
</protein>
<name>A0A0C4E4A8_MAGP6</name>
<feature type="compositionally biased region" description="Basic residues" evidence="1">
    <location>
        <begin position="36"/>
        <end position="50"/>
    </location>
</feature>
<evidence type="ECO:0000256" key="1">
    <source>
        <dbReference type="SAM" id="MobiDB-lite"/>
    </source>
</evidence>
<gene>
    <name evidence="2" type="ORF">MAPG_07300</name>
</gene>
<dbReference type="EnsemblFungi" id="MAPG_07300T0">
    <property type="protein sequence ID" value="MAPG_07300T0"/>
    <property type="gene ID" value="MAPG_07300"/>
</dbReference>
<dbReference type="EMBL" id="ADBL01001766">
    <property type="status" value="NOT_ANNOTATED_CDS"/>
    <property type="molecule type" value="Genomic_DNA"/>
</dbReference>
<evidence type="ECO:0000313" key="2">
    <source>
        <dbReference type="EMBL" id="KLU88313.1"/>
    </source>
</evidence>
<organism evidence="3 4">
    <name type="scientific">Magnaporthiopsis poae (strain ATCC 64411 / 73-15)</name>
    <name type="common">Kentucky bluegrass fungus</name>
    <name type="synonym">Magnaporthe poae</name>
    <dbReference type="NCBI Taxonomy" id="644358"/>
    <lineage>
        <taxon>Eukaryota</taxon>
        <taxon>Fungi</taxon>
        <taxon>Dikarya</taxon>
        <taxon>Ascomycota</taxon>
        <taxon>Pezizomycotina</taxon>
        <taxon>Sordariomycetes</taxon>
        <taxon>Sordariomycetidae</taxon>
        <taxon>Magnaporthales</taxon>
        <taxon>Magnaporthaceae</taxon>
        <taxon>Magnaporthiopsis</taxon>
    </lineage>
</organism>
<reference evidence="2" key="3">
    <citation type="submission" date="2011-03" db="EMBL/GenBank/DDBJ databases">
        <title>Annotation of Magnaporthe poae ATCC 64411.</title>
        <authorList>
            <person name="Ma L.-J."/>
            <person name="Dead R."/>
            <person name="Young S.K."/>
            <person name="Zeng Q."/>
            <person name="Gargeya S."/>
            <person name="Fitzgerald M."/>
            <person name="Haas B."/>
            <person name="Abouelleil A."/>
            <person name="Alvarado L."/>
            <person name="Arachchi H.M."/>
            <person name="Berlin A."/>
            <person name="Brown A."/>
            <person name="Chapman S.B."/>
            <person name="Chen Z."/>
            <person name="Dunbar C."/>
            <person name="Freedman E."/>
            <person name="Gearin G."/>
            <person name="Gellesch M."/>
            <person name="Goldberg J."/>
            <person name="Griggs A."/>
            <person name="Gujja S."/>
            <person name="Heiman D."/>
            <person name="Howarth C."/>
            <person name="Larson L."/>
            <person name="Lui A."/>
            <person name="MacDonald P.J.P."/>
            <person name="Mehta T."/>
            <person name="Montmayeur A."/>
            <person name="Murphy C."/>
            <person name="Neiman D."/>
            <person name="Pearson M."/>
            <person name="Priest M."/>
            <person name="Roberts A."/>
            <person name="Saif S."/>
            <person name="Shea T."/>
            <person name="Shenoy N."/>
            <person name="Sisk P."/>
            <person name="Stolte C."/>
            <person name="Sykes S."/>
            <person name="Yandava C."/>
            <person name="Wortman J."/>
            <person name="Nusbaum C."/>
            <person name="Birren B."/>
        </authorList>
    </citation>
    <scope>NUCLEOTIDE SEQUENCE</scope>
    <source>
        <strain evidence="2">ATCC 64411</strain>
    </source>
</reference>
<dbReference type="AlphaFoldDB" id="A0A0C4E4A8"/>
<evidence type="ECO:0000313" key="4">
    <source>
        <dbReference type="Proteomes" id="UP000011715"/>
    </source>
</evidence>
<feature type="region of interest" description="Disordered" evidence="1">
    <location>
        <begin position="36"/>
        <end position="82"/>
    </location>
</feature>